<dbReference type="RefSeq" id="WP_380565378.1">
    <property type="nucleotide sequence ID" value="NZ_JBEUKS010000005.1"/>
</dbReference>
<dbReference type="InterPro" id="IPR000524">
    <property type="entry name" value="Tscrpt_reg_HTH_GntR"/>
</dbReference>
<dbReference type="InterPro" id="IPR050679">
    <property type="entry name" value="Bact_HTH_transcr_reg"/>
</dbReference>
<dbReference type="InterPro" id="IPR036390">
    <property type="entry name" value="WH_DNA-bd_sf"/>
</dbReference>
<evidence type="ECO:0000259" key="4">
    <source>
        <dbReference type="PROSITE" id="PS50949"/>
    </source>
</evidence>
<evidence type="ECO:0000256" key="1">
    <source>
        <dbReference type="ARBA" id="ARBA00023015"/>
    </source>
</evidence>
<dbReference type="SMART" id="SM00345">
    <property type="entry name" value="HTH_GNTR"/>
    <property type="match status" value="1"/>
</dbReference>
<reference evidence="5 6" key="1">
    <citation type="submission" date="2024-06" db="EMBL/GenBank/DDBJ databases">
        <authorList>
            <person name="Lee S.D."/>
        </authorList>
    </citation>
    <scope>NUCLEOTIDE SEQUENCE [LARGE SCALE GENOMIC DNA]</scope>
    <source>
        <strain evidence="5 6">N1-10</strain>
    </source>
</reference>
<dbReference type="CDD" id="cd07377">
    <property type="entry name" value="WHTH_GntR"/>
    <property type="match status" value="1"/>
</dbReference>
<keyword evidence="3" id="KW-0804">Transcription</keyword>
<evidence type="ECO:0000256" key="2">
    <source>
        <dbReference type="ARBA" id="ARBA00023125"/>
    </source>
</evidence>
<protein>
    <submittedName>
        <fullName evidence="5">GntR family transcriptional regulator</fullName>
    </submittedName>
</protein>
<proteinExistence type="predicted"/>
<dbReference type="Pfam" id="PF00392">
    <property type="entry name" value="GntR"/>
    <property type="match status" value="1"/>
</dbReference>
<sequence>MAIIKTEALYKQVANEMRAQIMNGEWEPGSKIPPEEQLSALYAVSRPTVRQAVAALRTEGLLDVQQGRGSFVRNRRANASVLMEQDITRTGARYGTGFDQWAQDGEPAAVHIRLDEASAELLDLPEGEAAFAAECPLIHEASGTRALHRTILPMERITGTPLAKNVLVSVAKIYAILATAHGELEWCETVSARMPQPDERATLHLPEAVPLLISQRVTLTQAERCPLILETTSLGAGQAQFAYTLHATARPRATKTKPHR</sequence>
<comment type="caution">
    <text evidence="5">The sequence shown here is derived from an EMBL/GenBank/DDBJ whole genome shotgun (WGS) entry which is preliminary data.</text>
</comment>
<dbReference type="Gene3D" id="3.40.1410.10">
    <property type="entry name" value="Chorismate lyase-like"/>
    <property type="match status" value="1"/>
</dbReference>
<dbReference type="SUPFAM" id="SSF64288">
    <property type="entry name" value="Chorismate lyase-like"/>
    <property type="match status" value="1"/>
</dbReference>
<dbReference type="InterPro" id="IPR028978">
    <property type="entry name" value="Chorismate_lyase_/UTRA_dom_sf"/>
</dbReference>
<dbReference type="PANTHER" id="PTHR44846:SF17">
    <property type="entry name" value="GNTR-FAMILY TRANSCRIPTIONAL REGULATOR"/>
    <property type="match status" value="1"/>
</dbReference>
<dbReference type="EMBL" id="JBEUKS010000005">
    <property type="protein sequence ID" value="MFC1439778.1"/>
    <property type="molecule type" value="Genomic_DNA"/>
</dbReference>
<accession>A0ABV6XNG0</accession>
<evidence type="ECO:0000313" key="5">
    <source>
        <dbReference type="EMBL" id="MFC1439778.1"/>
    </source>
</evidence>
<evidence type="ECO:0000256" key="3">
    <source>
        <dbReference type="ARBA" id="ARBA00023163"/>
    </source>
</evidence>
<name>A0ABV6XNG0_9ACTN</name>
<evidence type="ECO:0000313" key="6">
    <source>
        <dbReference type="Proteomes" id="UP001592581"/>
    </source>
</evidence>
<dbReference type="InterPro" id="IPR036388">
    <property type="entry name" value="WH-like_DNA-bd_sf"/>
</dbReference>
<keyword evidence="2" id="KW-0238">DNA-binding</keyword>
<dbReference type="Proteomes" id="UP001592581">
    <property type="component" value="Unassembled WGS sequence"/>
</dbReference>
<keyword evidence="6" id="KW-1185">Reference proteome</keyword>
<dbReference type="SUPFAM" id="SSF46785">
    <property type="entry name" value="Winged helix' DNA-binding domain"/>
    <property type="match status" value="1"/>
</dbReference>
<feature type="domain" description="HTH gntR-type" evidence="4">
    <location>
        <begin position="7"/>
        <end position="75"/>
    </location>
</feature>
<dbReference type="PRINTS" id="PR00035">
    <property type="entry name" value="HTHGNTR"/>
</dbReference>
<dbReference type="Gene3D" id="1.10.10.10">
    <property type="entry name" value="Winged helix-like DNA-binding domain superfamily/Winged helix DNA-binding domain"/>
    <property type="match status" value="1"/>
</dbReference>
<keyword evidence="1" id="KW-0805">Transcription regulation</keyword>
<dbReference type="PANTHER" id="PTHR44846">
    <property type="entry name" value="MANNOSYL-D-GLYCERATE TRANSPORT/METABOLISM SYSTEM REPRESSOR MNGR-RELATED"/>
    <property type="match status" value="1"/>
</dbReference>
<organism evidence="5 6">
    <name type="scientific">Streptacidiphilus jeojiensis</name>
    <dbReference type="NCBI Taxonomy" id="3229225"/>
    <lineage>
        <taxon>Bacteria</taxon>
        <taxon>Bacillati</taxon>
        <taxon>Actinomycetota</taxon>
        <taxon>Actinomycetes</taxon>
        <taxon>Kitasatosporales</taxon>
        <taxon>Streptomycetaceae</taxon>
        <taxon>Streptacidiphilus</taxon>
    </lineage>
</organism>
<dbReference type="PROSITE" id="PS50949">
    <property type="entry name" value="HTH_GNTR"/>
    <property type="match status" value="1"/>
</dbReference>
<gene>
    <name evidence="5" type="ORF">ABUW04_16090</name>
</gene>